<dbReference type="PROSITE" id="PS50931">
    <property type="entry name" value="HTH_LYSR"/>
    <property type="match status" value="1"/>
</dbReference>
<keyword evidence="11" id="KW-0486">Methionine biosynthesis</keyword>
<dbReference type="Proteomes" id="UP000281474">
    <property type="component" value="Unassembled WGS sequence"/>
</dbReference>
<dbReference type="AlphaFoldDB" id="A0A3L8Q014"/>
<dbReference type="GO" id="GO:0009086">
    <property type="term" value="P:methionine biosynthetic process"/>
    <property type="evidence" value="ECO:0007669"/>
    <property type="project" value="UniProtKB-KW"/>
</dbReference>
<dbReference type="PRINTS" id="PR00039">
    <property type="entry name" value="HTHLYSR"/>
</dbReference>
<evidence type="ECO:0000256" key="8">
    <source>
        <dbReference type="ARBA" id="ARBA00023125"/>
    </source>
</evidence>
<dbReference type="InterPro" id="IPR011991">
    <property type="entry name" value="ArsR-like_HTH"/>
</dbReference>
<comment type="subcellular location">
    <subcellularLocation>
        <location evidence="1">Cytoplasm</location>
    </subcellularLocation>
</comment>
<evidence type="ECO:0000256" key="5">
    <source>
        <dbReference type="ARBA" id="ARBA00022491"/>
    </source>
</evidence>
<dbReference type="InterPro" id="IPR037406">
    <property type="entry name" value="MetR_PBP2"/>
</dbReference>
<evidence type="ECO:0000256" key="7">
    <source>
        <dbReference type="ARBA" id="ARBA00023015"/>
    </source>
</evidence>
<keyword evidence="8" id="KW-0238">DNA-binding</keyword>
<evidence type="ECO:0000313" key="14">
    <source>
        <dbReference type="Proteomes" id="UP000281474"/>
    </source>
</evidence>
<reference evidence="13 14" key="1">
    <citation type="submission" date="2018-09" db="EMBL/GenBank/DDBJ databases">
        <title>Phylogeny of the Shewanellaceae, and recommendation for two new genera, Pseudoshewanella and Parashewanella.</title>
        <authorList>
            <person name="Wang G."/>
        </authorList>
    </citation>
    <scope>NUCLEOTIDE SEQUENCE [LARGE SCALE GENOMIC DNA]</scope>
    <source>
        <strain evidence="13 14">C51</strain>
    </source>
</reference>
<proteinExistence type="inferred from homology"/>
<evidence type="ECO:0000256" key="11">
    <source>
        <dbReference type="ARBA" id="ARBA00023167"/>
    </source>
</evidence>
<dbReference type="Pfam" id="PF03466">
    <property type="entry name" value="LysR_substrate"/>
    <property type="match status" value="1"/>
</dbReference>
<comment type="caution">
    <text evidence="13">The sequence shown here is derived from an EMBL/GenBank/DDBJ whole genome shotgun (WGS) entry which is preliminary data.</text>
</comment>
<keyword evidence="10" id="KW-0804">Transcription</keyword>
<gene>
    <name evidence="13" type="ORF">D5018_08275</name>
</gene>
<dbReference type="InterPro" id="IPR005119">
    <property type="entry name" value="LysR_subst-bd"/>
</dbReference>
<dbReference type="Gene3D" id="1.10.10.10">
    <property type="entry name" value="Winged helix-like DNA-binding domain superfamily/Winged helix DNA-binding domain"/>
    <property type="match status" value="1"/>
</dbReference>
<dbReference type="CDD" id="cd08441">
    <property type="entry name" value="PBP2_MetR"/>
    <property type="match status" value="1"/>
</dbReference>
<evidence type="ECO:0000313" key="13">
    <source>
        <dbReference type="EMBL" id="RLV60123.1"/>
    </source>
</evidence>
<dbReference type="SUPFAM" id="SSF53850">
    <property type="entry name" value="Periplasmic binding protein-like II"/>
    <property type="match status" value="1"/>
</dbReference>
<evidence type="ECO:0000256" key="3">
    <source>
        <dbReference type="ARBA" id="ARBA00019365"/>
    </source>
</evidence>
<dbReference type="CDD" id="cd00090">
    <property type="entry name" value="HTH_ARSR"/>
    <property type="match status" value="1"/>
</dbReference>
<evidence type="ECO:0000256" key="9">
    <source>
        <dbReference type="ARBA" id="ARBA00023159"/>
    </source>
</evidence>
<dbReference type="GO" id="GO:0005737">
    <property type="term" value="C:cytoplasm"/>
    <property type="evidence" value="ECO:0007669"/>
    <property type="project" value="UniProtKB-SubCell"/>
</dbReference>
<organism evidence="13 14">
    <name type="scientific">Parashewanella curva</name>
    <dbReference type="NCBI Taxonomy" id="2338552"/>
    <lineage>
        <taxon>Bacteria</taxon>
        <taxon>Pseudomonadati</taxon>
        <taxon>Pseudomonadota</taxon>
        <taxon>Gammaproteobacteria</taxon>
        <taxon>Alteromonadales</taxon>
        <taxon>Shewanellaceae</taxon>
        <taxon>Parashewanella</taxon>
    </lineage>
</organism>
<dbReference type="PANTHER" id="PTHR30126">
    <property type="entry name" value="HTH-TYPE TRANSCRIPTIONAL REGULATOR"/>
    <property type="match status" value="1"/>
</dbReference>
<accession>A0A3L8Q014</accession>
<dbReference type="InterPro" id="IPR036388">
    <property type="entry name" value="WH-like_DNA-bd_sf"/>
</dbReference>
<feature type="domain" description="HTH lysR-type" evidence="12">
    <location>
        <begin position="1"/>
        <end position="59"/>
    </location>
</feature>
<dbReference type="PANTHER" id="PTHR30126:SF25">
    <property type="entry name" value="HTH-TYPE TRANSCRIPTIONAL REGULATOR METR"/>
    <property type="match status" value="1"/>
</dbReference>
<dbReference type="EMBL" id="QZEI01000020">
    <property type="protein sequence ID" value="RLV60123.1"/>
    <property type="molecule type" value="Genomic_DNA"/>
</dbReference>
<evidence type="ECO:0000259" key="12">
    <source>
        <dbReference type="PROSITE" id="PS50931"/>
    </source>
</evidence>
<name>A0A3L8Q014_9GAMM</name>
<evidence type="ECO:0000256" key="6">
    <source>
        <dbReference type="ARBA" id="ARBA00022605"/>
    </source>
</evidence>
<dbReference type="RefSeq" id="WP_121838542.1">
    <property type="nucleotide sequence ID" value="NZ_ML014769.1"/>
</dbReference>
<sequence length="295" mass="33627">MLERTHLEILTAIKEHGTLTKAADALHLTQSALSHSIKKLEAQLNTAIWEKKGRELRLTAAGECIQSLAIRVLPHFSHTELLLDQIANGESGSLRIGMECHPCYHWLLRVIEPYLSRWPSVDIDVKQEFQFGALGALQNFEIDVLITPDPLFTPDIQYTPVFGYEHMLVVSRFHPLANHAWVAPEELINEVLFSYPVEPQRLDIFSQFLTPAKCTVRKHKIIETTEIMLQMVAAGRGVCALPGWLVEQYSKTMPIKSVRFGEHGIDKQIYIGTRKHEEQIDYLNDFITQAQHART</sequence>
<comment type="similarity">
    <text evidence="2">Belongs to the LysR transcriptional regulatory family.</text>
</comment>
<dbReference type="Pfam" id="PF00126">
    <property type="entry name" value="HTH_1"/>
    <property type="match status" value="1"/>
</dbReference>
<dbReference type="InterPro" id="IPR000847">
    <property type="entry name" value="LysR_HTH_N"/>
</dbReference>
<keyword evidence="7" id="KW-0805">Transcription regulation</keyword>
<keyword evidence="5" id="KW-0678">Repressor</keyword>
<evidence type="ECO:0000256" key="10">
    <source>
        <dbReference type="ARBA" id="ARBA00023163"/>
    </source>
</evidence>
<keyword evidence="14" id="KW-1185">Reference proteome</keyword>
<keyword evidence="6" id="KW-0028">Amino-acid biosynthesis</keyword>
<keyword evidence="4" id="KW-0963">Cytoplasm</keyword>
<keyword evidence="9" id="KW-0010">Activator</keyword>
<dbReference type="InterPro" id="IPR036390">
    <property type="entry name" value="WH_DNA-bd_sf"/>
</dbReference>
<evidence type="ECO:0000256" key="2">
    <source>
        <dbReference type="ARBA" id="ARBA00009437"/>
    </source>
</evidence>
<dbReference type="Gene3D" id="3.40.190.10">
    <property type="entry name" value="Periplasmic binding protein-like II"/>
    <property type="match status" value="2"/>
</dbReference>
<dbReference type="OrthoDB" id="155872at2"/>
<dbReference type="SUPFAM" id="SSF46785">
    <property type="entry name" value="Winged helix' DNA-binding domain"/>
    <property type="match status" value="1"/>
</dbReference>
<evidence type="ECO:0000256" key="4">
    <source>
        <dbReference type="ARBA" id="ARBA00022490"/>
    </source>
</evidence>
<dbReference type="GO" id="GO:0000976">
    <property type="term" value="F:transcription cis-regulatory region binding"/>
    <property type="evidence" value="ECO:0007669"/>
    <property type="project" value="TreeGrafter"/>
</dbReference>
<dbReference type="GO" id="GO:0003700">
    <property type="term" value="F:DNA-binding transcription factor activity"/>
    <property type="evidence" value="ECO:0007669"/>
    <property type="project" value="InterPro"/>
</dbReference>
<protein>
    <recommendedName>
        <fullName evidence="3">HTH-type transcriptional regulator MetR</fullName>
    </recommendedName>
</protein>
<evidence type="ECO:0000256" key="1">
    <source>
        <dbReference type="ARBA" id="ARBA00004496"/>
    </source>
</evidence>